<evidence type="ECO:0000256" key="3">
    <source>
        <dbReference type="ARBA" id="ARBA00011738"/>
    </source>
</evidence>
<dbReference type="AlphaFoldDB" id="A0A2T9YX67"/>
<dbReference type="InterPro" id="IPR036250">
    <property type="entry name" value="AcylCo_DH-like_C"/>
</dbReference>
<dbReference type="GO" id="GO:0003995">
    <property type="term" value="F:acyl-CoA dehydrogenase activity"/>
    <property type="evidence" value="ECO:0007669"/>
    <property type="project" value="TreeGrafter"/>
</dbReference>
<comment type="similarity">
    <text evidence="2 7">Belongs to the acyl-CoA dehydrogenase family.</text>
</comment>
<dbReference type="Pfam" id="PF02771">
    <property type="entry name" value="Acyl-CoA_dh_N"/>
    <property type="match status" value="1"/>
</dbReference>
<feature type="domain" description="Acyl-CoA dehydrogenase/oxidase C-terminal" evidence="8">
    <location>
        <begin position="289"/>
        <end position="438"/>
    </location>
</feature>
<evidence type="ECO:0000256" key="6">
    <source>
        <dbReference type="ARBA" id="ARBA00023002"/>
    </source>
</evidence>
<dbReference type="SUPFAM" id="SSF47203">
    <property type="entry name" value="Acyl-CoA dehydrogenase C-terminal domain-like"/>
    <property type="match status" value="1"/>
</dbReference>
<evidence type="ECO:0000313" key="11">
    <source>
        <dbReference type="EMBL" id="PVU96919.1"/>
    </source>
</evidence>
<keyword evidence="5 7" id="KW-0274">FAD</keyword>
<evidence type="ECO:0000313" key="12">
    <source>
        <dbReference type="Proteomes" id="UP000245699"/>
    </source>
</evidence>
<dbReference type="InterPro" id="IPR037069">
    <property type="entry name" value="AcylCoA_DH/ox_N_sf"/>
</dbReference>
<name>A0A2T9YX67_9FUNG</name>
<dbReference type="GO" id="GO:0005737">
    <property type="term" value="C:cytoplasm"/>
    <property type="evidence" value="ECO:0007669"/>
    <property type="project" value="TreeGrafter"/>
</dbReference>
<dbReference type="Gene3D" id="1.10.540.10">
    <property type="entry name" value="Acyl-CoA dehydrogenase/oxidase, N-terminal domain"/>
    <property type="match status" value="1"/>
</dbReference>
<dbReference type="InterPro" id="IPR009075">
    <property type="entry name" value="AcylCo_DH/oxidase_C"/>
</dbReference>
<evidence type="ECO:0008006" key="13">
    <source>
        <dbReference type="Google" id="ProtNLM"/>
    </source>
</evidence>
<evidence type="ECO:0000259" key="10">
    <source>
        <dbReference type="Pfam" id="PF02771"/>
    </source>
</evidence>
<comment type="cofactor">
    <cofactor evidence="1 7">
        <name>FAD</name>
        <dbReference type="ChEBI" id="CHEBI:57692"/>
    </cofactor>
</comment>
<dbReference type="Gene3D" id="2.40.110.10">
    <property type="entry name" value="Butyryl-CoA Dehydrogenase, subunit A, domain 2"/>
    <property type="match status" value="1"/>
</dbReference>
<dbReference type="PANTHER" id="PTHR48083:SF13">
    <property type="entry name" value="ACYL-COA DEHYDROGENASE FAMILY MEMBER 11"/>
    <property type="match status" value="1"/>
</dbReference>
<dbReference type="InterPro" id="IPR006091">
    <property type="entry name" value="Acyl-CoA_Oxase/DH_mid-dom"/>
</dbReference>
<dbReference type="GO" id="GO:0033539">
    <property type="term" value="P:fatty acid beta-oxidation using acyl-CoA dehydrogenase"/>
    <property type="evidence" value="ECO:0007669"/>
    <property type="project" value="TreeGrafter"/>
</dbReference>
<dbReference type="InterPro" id="IPR009100">
    <property type="entry name" value="AcylCoA_DH/oxidase_NM_dom_sf"/>
</dbReference>
<dbReference type="OrthoDB" id="434771at2759"/>
<organism evidence="11 12">
    <name type="scientific">Furculomyces boomerangus</name>
    <dbReference type="NCBI Taxonomy" id="61424"/>
    <lineage>
        <taxon>Eukaryota</taxon>
        <taxon>Fungi</taxon>
        <taxon>Fungi incertae sedis</taxon>
        <taxon>Zoopagomycota</taxon>
        <taxon>Kickxellomycotina</taxon>
        <taxon>Harpellomycetes</taxon>
        <taxon>Harpellales</taxon>
        <taxon>Harpellaceae</taxon>
        <taxon>Furculomyces</taxon>
    </lineage>
</organism>
<keyword evidence="6 7" id="KW-0560">Oxidoreductase</keyword>
<evidence type="ECO:0000259" key="9">
    <source>
        <dbReference type="Pfam" id="PF02770"/>
    </source>
</evidence>
<evidence type="ECO:0000256" key="4">
    <source>
        <dbReference type="ARBA" id="ARBA00022630"/>
    </source>
</evidence>
<protein>
    <recommendedName>
        <fullName evidence="13">Acyl-CoA dehydrogenase</fullName>
    </recommendedName>
</protein>
<evidence type="ECO:0000256" key="7">
    <source>
        <dbReference type="RuleBase" id="RU362125"/>
    </source>
</evidence>
<gene>
    <name evidence="11" type="ORF">BB559_002205</name>
</gene>
<reference evidence="11 12" key="1">
    <citation type="journal article" date="2018" name="MBio">
        <title>Comparative Genomics Reveals the Core Gene Toolbox for the Fungus-Insect Symbiosis.</title>
        <authorList>
            <person name="Wang Y."/>
            <person name="Stata M."/>
            <person name="Wang W."/>
            <person name="Stajich J.E."/>
            <person name="White M.M."/>
            <person name="Moncalvo J.M."/>
        </authorList>
    </citation>
    <scope>NUCLEOTIDE SEQUENCE [LARGE SCALE GENOMIC DNA]</scope>
    <source>
        <strain evidence="11 12">AUS-77-4</strain>
    </source>
</reference>
<comment type="subunit">
    <text evidence="3">Homodimer.</text>
</comment>
<dbReference type="InterPro" id="IPR013786">
    <property type="entry name" value="AcylCoA_DH/ox_N"/>
</dbReference>
<keyword evidence="12" id="KW-1185">Reference proteome</keyword>
<comment type="caution">
    <text evidence="11">The sequence shown here is derived from an EMBL/GenBank/DDBJ whole genome shotgun (WGS) entry which is preliminary data.</text>
</comment>
<keyword evidence="4 7" id="KW-0285">Flavoprotein</keyword>
<feature type="domain" description="Acyl-CoA dehydrogenase/oxidase N-terminal" evidence="10">
    <location>
        <begin position="77"/>
        <end position="159"/>
    </location>
</feature>
<dbReference type="SUPFAM" id="SSF56645">
    <property type="entry name" value="Acyl-CoA dehydrogenase NM domain-like"/>
    <property type="match status" value="1"/>
</dbReference>
<dbReference type="STRING" id="61424.A0A2T9YX67"/>
<accession>A0A2T9YX67</accession>
<dbReference type="PANTHER" id="PTHR48083">
    <property type="entry name" value="MEDIUM-CHAIN SPECIFIC ACYL-COA DEHYDROGENASE, MITOCHONDRIAL-RELATED"/>
    <property type="match status" value="1"/>
</dbReference>
<dbReference type="Pfam" id="PF00441">
    <property type="entry name" value="Acyl-CoA_dh_1"/>
    <property type="match status" value="1"/>
</dbReference>
<dbReference type="EMBL" id="MBFT01000127">
    <property type="protein sequence ID" value="PVU96919.1"/>
    <property type="molecule type" value="Genomic_DNA"/>
</dbReference>
<feature type="domain" description="Acyl-CoA oxidase/dehydrogenase middle" evidence="9">
    <location>
        <begin position="163"/>
        <end position="276"/>
    </location>
</feature>
<dbReference type="InterPro" id="IPR050741">
    <property type="entry name" value="Acyl-CoA_dehydrogenase"/>
</dbReference>
<evidence type="ECO:0000256" key="1">
    <source>
        <dbReference type="ARBA" id="ARBA00001974"/>
    </source>
</evidence>
<proteinExistence type="inferred from homology"/>
<dbReference type="Proteomes" id="UP000245699">
    <property type="component" value="Unassembled WGS sequence"/>
</dbReference>
<dbReference type="InterPro" id="IPR046373">
    <property type="entry name" value="Acyl-CoA_Oxase/DH_mid-dom_sf"/>
</dbReference>
<evidence type="ECO:0000256" key="2">
    <source>
        <dbReference type="ARBA" id="ARBA00009347"/>
    </source>
</evidence>
<evidence type="ECO:0000256" key="5">
    <source>
        <dbReference type="ARBA" id="ARBA00022827"/>
    </source>
</evidence>
<dbReference type="GO" id="GO:0050660">
    <property type="term" value="F:flavin adenine dinucleotide binding"/>
    <property type="evidence" value="ECO:0007669"/>
    <property type="project" value="InterPro"/>
</dbReference>
<sequence length="451" mass="50430">MFPAVSPRAQHLIDTLKKFVEEDCIPNEERYERELGEGKDRWKASKNKHKIQKQCCYNFDTRNTCISRFCNEPPVLEELKTKAKKLGLWNLFLPKEYKESPGLTNYEYAQMCEIMGRSQKIAPTATNCNAPDTGNMEVFAKYGNDAQKQKWLVPLMEGKIRSSFAMTEPAVPSSDATNISCNLSHTKGGYLINGKKWWISNAGHPNLKVFLVMVRSGKTNEELANSPGGIGLQDIHKQHSVVIVPADTPGVQVHRPLHVFGYDDAPHGHCEVTFDNAFIPHENMVLGEGRGFEIIQGRLGPGRLHHAMRAIGMAERAFDTMVDRAMGRIIQGQPLVEKGVIMDWIAKSRIQIDSARLLVLNASHAVDVKGARRSKKEIALAKIYVPNIALAVVDRAIQVHGAMGVCQDTPLAYLHARLRTLRLADGPDEVHAYQIARNEIKIAKTRLESKL</sequence>
<dbReference type="Gene3D" id="1.20.140.10">
    <property type="entry name" value="Butyryl-CoA Dehydrogenase, subunit A, domain 3"/>
    <property type="match status" value="1"/>
</dbReference>
<dbReference type="Pfam" id="PF02770">
    <property type="entry name" value="Acyl-CoA_dh_M"/>
    <property type="match status" value="1"/>
</dbReference>
<evidence type="ECO:0000259" key="8">
    <source>
        <dbReference type="Pfam" id="PF00441"/>
    </source>
</evidence>